<feature type="chain" id="PRO_5013110226" evidence="2">
    <location>
        <begin position="21"/>
        <end position="292"/>
    </location>
</feature>
<dbReference type="InterPro" id="IPR019226">
    <property type="entry name" value="DUF2158"/>
</dbReference>
<name>A0A1M5J1F3_9BRAD</name>
<reference evidence="3 4" key="1">
    <citation type="submission" date="2016-11" db="EMBL/GenBank/DDBJ databases">
        <authorList>
            <person name="Jaros S."/>
            <person name="Januszkiewicz K."/>
            <person name="Wedrychowicz H."/>
        </authorList>
    </citation>
    <scope>NUCLEOTIDE SEQUENCE [LARGE SCALE GENOMIC DNA]</scope>
    <source>
        <strain evidence="3 4">GAS138</strain>
    </source>
</reference>
<dbReference type="Proteomes" id="UP000189796">
    <property type="component" value="Chromosome I"/>
</dbReference>
<feature type="region of interest" description="Disordered" evidence="1">
    <location>
        <begin position="202"/>
        <end position="240"/>
    </location>
</feature>
<dbReference type="AlphaFoldDB" id="A0A1M5J1F3"/>
<dbReference type="InterPro" id="IPR011004">
    <property type="entry name" value="Trimer_LpxA-like_sf"/>
</dbReference>
<evidence type="ECO:0000256" key="1">
    <source>
        <dbReference type="SAM" id="MobiDB-lite"/>
    </source>
</evidence>
<accession>A0A1M5J1F3</accession>
<protein>
    <submittedName>
        <fullName evidence="3">Uncharacterized small protein</fullName>
    </submittedName>
</protein>
<gene>
    <name evidence="3" type="ORF">SAMN05443248_1217</name>
</gene>
<dbReference type="Pfam" id="PF09926">
    <property type="entry name" value="DUF2158"/>
    <property type="match status" value="1"/>
</dbReference>
<sequence length="292" mass="28973">MRRRLMVVLAGAALVGSLLATDAQARGGGGHGGGGHGGGGVAHVGRFGGAHIGARAGGIAGRHVGGIGGRYMAGVSRVAVGRTAGTGYGTRIGHGTSIRYGTRISHGTGIRFGTRIGNGTGIRFGTRIGNGTGIRFGNGIHFGNGIFADRLSGLGAAEFAQTATFNDAAAADMPAPASGAVQQPPVGGTSGEAFSGPGLITVGGNAVPTKTGTKPADTKTVGMAPASSGSAPSNTQNKAAPAFRTGSLVRLRSGGPLMTVKDIKGDQVDCFWTDVNDQINADSFPVDVLQQQ</sequence>
<dbReference type="Gene3D" id="2.160.10.10">
    <property type="entry name" value="Hexapeptide repeat proteins"/>
    <property type="match status" value="1"/>
</dbReference>
<keyword evidence="2" id="KW-0732">Signal</keyword>
<evidence type="ECO:0000256" key="2">
    <source>
        <dbReference type="SAM" id="SignalP"/>
    </source>
</evidence>
<feature type="compositionally biased region" description="Low complexity" evidence="1">
    <location>
        <begin position="224"/>
        <end position="233"/>
    </location>
</feature>
<proteinExistence type="predicted"/>
<organism evidence="3 4">
    <name type="scientific">Bradyrhizobium erythrophlei</name>
    <dbReference type="NCBI Taxonomy" id="1437360"/>
    <lineage>
        <taxon>Bacteria</taxon>
        <taxon>Pseudomonadati</taxon>
        <taxon>Pseudomonadota</taxon>
        <taxon>Alphaproteobacteria</taxon>
        <taxon>Hyphomicrobiales</taxon>
        <taxon>Nitrobacteraceae</taxon>
        <taxon>Bradyrhizobium</taxon>
    </lineage>
</organism>
<evidence type="ECO:0000313" key="4">
    <source>
        <dbReference type="Proteomes" id="UP000189796"/>
    </source>
</evidence>
<evidence type="ECO:0000313" key="3">
    <source>
        <dbReference type="EMBL" id="SHG34341.1"/>
    </source>
</evidence>
<dbReference type="SUPFAM" id="SSF51161">
    <property type="entry name" value="Trimeric LpxA-like enzymes"/>
    <property type="match status" value="1"/>
</dbReference>
<dbReference type="EMBL" id="LT670817">
    <property type="protein sequence ID" value="SHG34341.1"/>
    <property type="molecule type" value="Genomic_DNA"/>
</dbReference>
<feature type="signal peptide" evidence="2">
    <location>
        <begin position="1"/>
        <end position="20"/>
    </location>
</feature>